<evidence type="ECO:0000256" key="4">
    <source>
        <dbReference type="ARBA" id="ARBA00022723"/>
    </source>
</evidence>
<evidence type="ECO:0000313" key="12">
    <source>
        <dbReference type="Proteomes" id="UP000041254"/>
    </source>
</evidence>
<dbReference type="InterPro" id="IPR008753">
    <property type="entry name" value="Peptidase_M13_N"/>
</dbReference>
<proteinExistence type="inferred from homology"/>
<evidence type="ECO:0000259" key="10">
    <source>
        <dbReference type="Pfam" id="PF05649"/>
    </source>
</evidence>
<dbReference type="EMBL" id="CDMY01000348">
    <property type="protein sequence ID" value="CEM04245.1"/>
    <property type="molecule type" value="Genomic_DNA"/>
</dbReference>
<dbReference type="CDD" id="cd08662">
    <property type="entry name" value="M13"/>
    <property type="match status" value="1"/>
</dbReference>
<dbReference type="InParanoid" id="A0A0G4EYK9"/>
<reference evidence="11 12" key="1">
    <citation type="submission" date="2014-11" db="EMBL/GenBank/DDBJ databases">
        <authorList>
            <person name="Zhu J."/>
            <person name="Qi W."/>
            <person name="Song R."/>
        </authorList>
    </citation>
    <scope>NUCLEOTIDE SEQUENCE [LARGE SCALE GENOMIC DNA]</scope>
</reference>
<keyword evidence="4" id="KW-0479">Metal-binding</keyword>
<evidence type="ECO:0008006" key="13">
    <source>
        <dbReference type="Google" id="ProtNLM"/>
    </source>
</evidence>
<feature type="signal peptide" evidence="8">
    <location>
        <begin position="1"/>
        <end position="20"/>
    </location>
</feature>
<dbReference type="PRINTS" id="PR00786">
    <property type="entry name" value="NEPRILYSIN"/>
</dbReference>
<dbReference type="STRING" id="1169540.A0A0G4EYK9"/>
<evidence type="ECO:0000256" key="6">
    <source>
        <dbReference type="ARBA" id="ARBA00022833"/>
    </source>
</evidence>
<dbReference type="InterPro" id="IPR000718">
    <property type="entry name" value="Peptidase_M13"/>
</dbReference>
<keyword evidence="6" id="KW-0862">Zinc</keyword>
<keyword evidence="5" id="KW-0378">Hydrolase</keyword>
<evidence type="ECO:0000256" key="2">
    <source>
        <dbReference type="ARBA" id="ARBA00007357"/>
    </source>
</evidence>
<evidence type="ECO:0000313" key="11">
    <source>
        <dbReference type="EMBL" id="CEM04245.1"/>
    </source>
</evidence>
<protein>
    <recommendedName>
        <fullName evidence="13">Peptidase M13 C-terminal domain-containing protein</fullName>
    </recommendedName>
</protein>
<evidence type="ECO:0000256" key="1">
    <source>
        <dbReference type="ARBA" id="ARBA00001947"/>
    </source>
</evidence>
<dbReference type="SUPFAM" id="SSF55486">
    <property type="entry name" value="Metalloproteases ('zincins'), catalytic domain"/>
    <property type="match status" value="1"/>
</dbReference>
<evidence type="ECO:0000259" key="9">
    <source>
        <dbReference type="Pfam" id="PF01431"/>
    </source>
</evidence>
<name>A0A0G4EYK9_VITBC</name>
<dbReference type="GO" id="GO:0004222">
    <property type="term" value="F:metalloendopeptidase activity"/>
    <property type="evidence" value="ECO:0007669"/>
    <property type="project" value="InterPro"/>
</dbReference>
<keyword evidence="3" id="KW-0645">Protease</keyword>
<dbReference type="InterPro" id="IPR018497">
    <property type="entry name" value="Peptidase_M13_C"/>
</dbReference>
<accession>A0A0G4EYK9</accession>
<dbReference type="Gene3D" id="1.10.1380.10">
    <property type="entry name" value="Neutral endopeptidase , domain2"/>
    <property type="match status" value="1"/>
</dbReference>
<dbReference type="PhylomeDB" id="A0A0G4EYK9"/>
<feature type="chain" id="PRO_5005188032" description="Peptidase M13 C-terminal domain-containing protein" evidence="8">
    <location>
        <begin position="21"/>
        <end position="769"/>
    </location>
</feature>
<evidence type="ECO:0000256" key="7">
    <source>
        <dbReference type="ARBA" id="ARBA00023049"/>
    </source>
</evidence>
<dbReference type="OrthoDB" id="6475849at2759"/>
<dbReference type="PANTHER" id="PTHR11733:SF167">
    <property type="entry name" value="FI17812P1-RELATED"/>
    <property type="match status" value="1"/>
</dbReference>
<dbReference type="VEuPathDB" id="CryptoDB:Vbra_8626"/>
<sequence>MKSLRLLLVCCAFILHLCLSQVEYGTLPPEEGEIDGSMSTLARDVLAAMNTSADPCNDPDTFACGGWETTFEMPPEEGRWYKSFHGIRNDTRYMIREVLESGICPSLPDQGNRTRAPADGWEVLLFCWFQACMDRDTLDELGTQPMLDFLDSELPFVLQPSIDGWADMTPRERGSVAVEMLAKLHAWGVKSTFEVTVEQNPITSDPRSVLFLYQSGLNLKYTEYDENDTIASYLTFMTAAHELFQEAIPSTSSLRGASSDGRLSPAEAANASLAIEQALQDIFLTPVEERDPVKVTNQVTLQEVKELAPNIDWDRFLQVLKAEVGPANQTVTNETEIVIHHRDYFRELGRLITEEWDDKSLLAYFQSRLFVAGAGLLSREWTDLRDTFNREVLGVEPKERWDECQRAAARSLLSWVVTHTILKDFDPRGKVIAEEMLANVRTEFAEVLEESTWMSNDTKIVAFEKLDKMADRIAYPEWVLSANYSWRLADMYGPEDAVTALDVSFFNMSFYLKRQGIKYAASFHGRERDEEVWYRTPTDVNAYYHPYYNEMVFLAGIIAPPKFHVFDEDDPENEILAKKVLNYAALGGIMGHELTHGFDDAGSQYDADAKLRNWWSEDSKSAFNQSATCVDAQYSSYVALTPADLPGLTQNMTLNGRLSMGENIADMGGIKLAFRALSNDLTEEEMQTRPLEGVDLTVEQLFFVGWGQDWCEVTRPKTERSQLGTAVHSPGRFRSLGPISNMPEFAAAFDCPADSVVNRRARQEDCQVW</sequence>
<dbReference type="InterPro" id="IPR042089">
    <property type="entry name" value="Peptidase_M13_dom_2"/>
</dbReference>
<dbReference type="PROSITE" id="PS51885">
    <property type="entry name" value="NEPRILYSIN"/>
    <property type="match status" value="1"/>
</dbReference>
<comment type="similarity">
    <text evidence="2">Belongs to the peptidase M13 family.</text>
</comment>
<dbReference type="PANTHER" id="PTHR11733">
    <property type="entry name" value="ZINC METALLOPROTEASE FAMILY M13 NEPRILYSIN-RELATED"/>
    <property type="match status" value="1"/>
</dbReference>
<dbReference type="AlphaFoldDB" id="A0A0G4EYK9"/>
<dbReference type="GO" id="GO:0016485">
    <property type="term" value="P:protein processing"/>
    <property type="evidence" value="ECO:0007669"/>
    <property type="project" value="TreeGrafter"/>
</dbReference>
<keyword evidence="12" id="KW-1185">Reference proteome</keyword>
<keyword evidence="8" id="KW-0732">Signal</keyword>
<dbReference type="InterPro" id="IPR024079">
    <property type="entry name" value="MetalloPept_cat_dom_sf"/>
</dbReference>
<dbReference type="Gene3D" id="3.40.390.10">
    <property type="entry name" value="Collagenase (Catalytic Domain)"/>
    <property type="match status" value="1"/>
</dbReference>
<comment type="cofactor">
    <cofactor evidence="1">
        <name>Zn(2+)</name>
        <dbReference type="ChEBI" id="CHEBI:29105"/>
    </cofactor>
</comment>
<evidence type="ECO:0000256" key="8">
    <source>
        <dbReference type="SAM" id="SignalP"/>
    </source>
</evidence>
<gene>
    <name evidence="11" type="ORF">Vbra_8626</name>
</gene>
<dbReference type="Pfam" id="PF05649">
    <property type="entry name" value="Peptidase_M13_N"/>
    <property type="match status" value="1"/>
</dbReference>
<dbReference type="GO" id="GO:0046872">
    <property type="term" value="F:metal ion binding"/>
    <property type="evidence" value="ECO:0007669"/>
    <property type="project" value="UniProtKB-KW"/>
</dbReference>
<keyword evidence="7" id="KW-0482">Metalloprotease</keyword>
<dbReference type="Pfam" id="PF01431">
    <property type="entry name" value="Peptidase_M13"/>
    <property type="match status" value="1"/>
</dbReference>
<evidence type="ECO:0000256" key="3">
    <source>
        <dbReference type="ARBA" id="ARBA00022670"/>
    </source>
</evidence>
<evidence type="ECO:0000256" key="5">
    <source>
        <dbReference type="ARBA" id="ARBA00022801"/>
    </source>
</evidence>
<dbReference type="OMA" id="GKHRWTA"/>
<dbReference type="GO" id="GO:0005886">
    <property type="term" value="C:plasma membrane"/>
    <property type="evidence" value="ECO:0007669"/>
    <property type="project" value="TreeGrafter"/>
</dbReference>
<dbReference type="Proteomes" id="UP000041254">
    <property type="component" value="Unassembled WGS sequence"/>
</dbReference>
<feature type="domain" description="Peptidase M13 N-terminal" evidence="10">
    <location>
        <begin position="55"/>
        <end position="476"/>
    </location>
</feature>
<feature type="domain" description="Peptidase M13 C-terminal" evidence="9">
    <location>
        <begin position="541"/>
        <end position="762"/>
    </location>
</feature>
<organism evidence="11 12">
    <name type="scientific">Vitrella brassicaformis (strain CCMP3155)</name>
    <dbReference type="NCBI Taxonomy" id="1169540"/>
    <lineage>
        <taxon>Eukaryota</taxon>
        <taxon>Sar</taxon>
        <taxon>Alveolata</taxon>
        <taxon>Colpodellida</taxon>
        <taxon>Vitrellaceae</taxon>
        <taxon>Vitrella</taxon>
    </lineage>
</organism>